<comment type="caution">
    <text evidence="16">The sequence shown here is derived from an EMBL/GenBank/DDBJ whole genome shotgun (WGS) entry which is preliminary data.</text>
</comment>
<name>A0ABV6NMX7_9BACI</name>
<evidence type="ECO:0000256" key="10">
    <source>
        <dbReference type="ARBA" id="ARBA00022840"/>
    </source>
</evidence>
<evidence type="ECO:0000259" key="15">
    <source>
        <dbReference type="PROSITE" id="PS50109"/>
    </source>
</evidence>
<dbReference type="SMART" id="SM00091">
    <property type="entry name" value="PAS"/>
    <property type="match status" value="1"/>
</dbReference>
<dbReference type="SMART" id="SM00387">
    <property type="entry name" value="HATPase_c"/>
    <property type="match status" value="1"/>
</dbReference>
<dbReference type="InterPro" id="IPR035965">
    <property type="entry name" value="PAS-like_dom_sf"/>
</dbReference>
<dbReference type="PANTHER" id="PTHR43547">
    <property type="entry name" value="TWO-COMPONENT HISTIDINE KINASE"/>
    <property type="match status" value="1"/>
</dbReference>
<dbReference type="InterPro" id="IPR033463">
    <property type="entry name" value="sCache_3"/>
</dbReference>
<dbReference type="Proteomes" id="UP001589833">
    <property type="component" value="Unassembled WGS sequence"/>
</dbReference>
<keyword evidence="12" id="KW-0902">Two-component regulatory system</keyword>
<evidence type="ECO:0000256" key="1">
    <source>
        <dbReference type="ARBA" id="ARBA00000085"/>
    </source>
</evidence>
<evidence type="ECO:0000313" key="17">
    <source>
        <dbReference type="Proteomes" id="UP001589833"/>
    </source>
</evidence>
<dbReference type="InterPro" id="IPR016120">
    <property type="entry name" value="Sig_transdc_His_kin_SpoOB"/>
</dbReference>
<protein>
    <recommendedName>
        <fullName evidence="3">histidine kinase</fullName>
        <ecNumber evidence="3">2.7.13.3</ecNumber>
    </recommendedName>
</protein>
<keyword evidence="13 14" id="KW-0472">Membrane</keyword>
<reference evidence="16 17" key="1">
    <citation type="submission" date="2024-09" db="EMBL/GenBank/DDBJ databases">
        <authorList>
            <person name="Sun Q."/>
            <person name="Mori K."/>
        </authorList>
    </citation>
    <scope>NUCLEOTIDE SEQUENCE [LARGE SCALE GENOMIC DNA]</scope>
    <source>
        <strain evidence="16 17">NCAIM B.02301</strain>
    </source>
</reference>
<evidence type="ECO:0000256" key="6">
    <source>
        <dbReference type="ARBA" id="ARBA00022679"/>
    </source>
</evidence>
<evidence type="ECO:0000256" key="12">
    <source>
        <dbReference type="ARBA" id="ARBA00023012"/>
    </source>
</evidence>
<dbReference type="SUPFAM" id="SSF55785">
    <property type="entry name" value="PYP-like sensor domain (PAS domain)"/>
    <property type="match status" value="1"/>
</dbReference>
<keyword evidence="6" id="KW-0808">Transferase</keyword>
<evidence type="ECO:0000256" key="8">
    <source>
        <dbReference type="ARBA" id="ARBA00022741"/>
    </source>
</evidence>
<dbReference type="Gene3D" id="1.10.287.130">
    <property type="match status" value="1"/>
</dbReference>
<dbReference type="InterPro" id="IPR003594">
    <property type="entry name" value="HATPase_dom"/>
</dbReference>
<dbReference type="Pfam" id="PF17203">
    <property type="entry name" value="sCache_3_2"/>
    <property type="match status" value="1"/>
</dbReference>
<dbReference type="PROSITE" id="PS50109">
    <property type="entry name" value="HIS_KIN"/>
    <property type="match status" value="1"/>
</dbReference>
<evidence type="ECO:0000256" key="2">
    <source>
        <dbReference type="ARBA" id="ARBA00004651"/>
    </source>
</evidence>
<dbReference type="Pfam" id="PF14689">
    <property type="entry name" value="SPOB_a"/>
    <property type="match status" value="1"/>
</dbReference>
<dbReference type="InterPro" id="IPR004358">
    <property type="entry name" value="Sig_transdc_His_kin-like_C"/>
</dbReference>
<keyword evidence="9" id="KW-0418">Kinase</keyword>
<dbReference type="EMBL" id="JBHLTR010000102">
    <property type="protein sequence ID" value="MFC0562093.1"/>
    <property type="molecule type" value="Genomic_DNA"/>
</dbReference>
<evidence type="ECO:0000313" key="16">
    <source>
        <dbReference type="EMBL" id="MFC0562093.1"/>
    </source>
</evidence>
<evidence type="ECO:0000256" key="7">
    <source>
        <dbReference type="ARBA" id="ARBA00022692"/>
    </source>
</evidence>
<dbReference type="InterPro" id="IPR039506">
    <property type="entry name" value="SPOB_a"/>
</dbReference>
<evidence type="ECO:0000256" key="11">
    <source>
        <dbReference type="ARBA" id="ARBA00022989"/>
    </source>
</evidence>
<evidence type="ECO:0000256" key="4">
    <source>
        <dbReference type="ARBA" id="ARBA00022475"/>
    </source>
</evidence>
<feature type="transmembrane region" description="Helical" evidence="14">
    <location>
        <begin position="7"/>
        <end position="27"/>
    </location>
</feature>
<keyword evidence="8" id="KW-0547">Nucleotide-binding</keyword>
<dbReference type="SUPFAM" id="SSF103190">
    <property type="entry name" value="Sensory domain-like"/>
    <property type="match status" value="1"/>
</dbReference>
<keyword evidence="7 14" id="KW-0812">Transmembrane</keyword>
<keyword evidence="10 16" id="KW-0067">ATP-binding</keyword>
<organism evidence="16 17">
    <name type="scientific">Halalkalibacter alkalisediminis</name>
    <dbReference type="NCBI Taxonomy" id="935616"/>
    <lineage>
        <taxon>Bacteria</taxon>
        <taxon>Bacillati</taxon>
        <taxon>Bacillota</taxon>
        <taxon>Bacilli</taxon>
        <taxon>Bacillales</taxon>
        <taxon>Bacillaceae</taxon>
        <taxon>Halalkalibacter</taxon>
    </lineage>
</organism>
<feature type="transmembrane region" description="Helical" evidence="14">
    <location>
        <begin position="170"/>
        <end position="189"/>
    </location>
</feature>
<dbReference type="InterPro" id="IPR036890">
    <property type="entry name" value="HATPase_C_sf"/>
</dbReference>
<keyword evidence="17" id="KW-1185">Reference proteome</keyword>
<evidence type="ECO:0000256" key="5">
    <source>
        <dbReference type="ARBA" id="ARBA00022553"/>
    </source>
</evidence>
<dbReference type="PRINTS" id="PR00344">
    <property type="entry name" value="BCTRLSENSOR"/>
</dbReference>
<dbReference type="EC" id="2.7.13.3" evidence="3"/>
<dbReference type="Pfam" id="PF02518">
    <property type="entry name" value="HATPase_c"/>
    <property type="match status" value="1"/>
</dbReference>
<keyword evidence="5" id="KW-0597">Phosphoprotein</keyword>
<evidence type="ECO:0000256" key="13">
    <source>
        <dbReference type="ARBA" id="ARBA00023136"/>
    </source>
</evidence>
<accession>A0ABV6NMX7</accession>
<comment type="subcellular location">
    <subcellularLocation>
        <location evidence="2">Cell membrane</location>
        <topology evidence="2">Multi-pass membrane protein</topology>
    </subcellularLocation>
</comment>
<feature type="domain" description="Histidine kinase" evidence="15">
    <location>
        <begin position="312"/>
        <end position="525"/>
    </location>
</feature>
<sequence length="529" mass="58798">MSLRLKIVIMSFVVVVVSVMTSGWIMVNNITDAFEKEIEERAVAIARTVAQMPDIREHVGRQGGETKIQPVAENIRTAANVDYIVIIDMNSIRYSHPSEELIGKAFVGGDEQEALAKKEYVSRAQGTLGNAIRAFVPILTEDRDEQVGVAVVGILAPTFHSIVADYSNDLLFSLLWGLFIGLVGSFLLAHHIKKQTFGLEPYEIAKLAEERSAVMQAMDIGIIAVDEEGQITFMNSLARQYIQGGNEKESLHVKDIFPNSWERLVQQLNQERMEQLINQNVVLFGKTYLLSLYPIEVKGKLVGTLLTMVDRTEANRLAEELTGVKALVDALRAQNHEYMNKLHSIAGLIQLERTDEALDVILDETENEESMILFLKERFTDYSLSGLLLGKRSRARELGITLSIDPASYLKGTYHSAGDLVTITGNLIENAFEAFGPQAKSRMVDCFIQGDDSHLYIKVKDNGKGISPSDKENIFTYGFSSKAKEGRGIGLALVQQIVMAHHGEVKVESELNNGTEITIKITRRGTEHD</sequence>
<evidence type="ECO:0000256" key="9">
    <source>
        <dbReference type="ARBA" id="ARBA00022777"/>
    </source>
</evidence>
<gene>
    <name evidence="16" type="ORF">ACFFH4_24795</name>
</gene>
<proteinExistence type="predicted"/>
<keyword evidence="11 14" id="KW-1133">Transmembrane helix</keyword>
<dbReference type="SUPFAM" id="SSF55890">
    <property type="entry name" value="Sporulation response regulatory protein Spo0B"/>
    <property type="match status" value="1"/>
</dbReference>
<evidence type="ECO:0000256" key="14">
    <source>
        <dbReference type="SAM" id="Phobius"/>
    </source>
</evidence>
<evidence type="ECO:0000256" key="3">
    <source>
        <dbReference type="ARBA" id="ARBA00012438"/>
    </source>
</evidence>
<dbReference type="Gene3D" id="3.30.565.10">
    <property type="entry name" value="Histidine kinase-like ATPase, C-terminal domain"/>
    <property type="match status" value="1"/>
</dbReference>
<dbReference type="Gene3D" id="3.30.450.20">
    <property type="entry name" value="PAS domain"/>
    <property type="match status" value="2"/>
</dbReference>
<dbReference type="SUPFAM" id="SSF55874">
    <property type="entry name" value="ATPase domain of HSP90 chaperone/DNA topoisomerase II/histidine kinase"/>
    <property type="match status" value="1"/>
</dbReference>
<keyword evidence="4" id="KW-1003">Cell membrane</keyword>
<dbReference type="GO" id="GO:0005524">
    <property type="term" value="F:ATP binding"/>
    <property type="evidence" value="ECO:0007669"/>
    <property type="project" value="UniProtKB-KW"/>
</dbReference>
<comment type="catalytic activity">
    <reaction evidence="1">
        <text>ATP + protein L-histidine = ADP + protein N-phospho-L-histidine.</text>
        <dbReference type="EC" id="2.7.13.3"/>
    </reaction>
</comment>
<dbReference type="InterPro" id="IPR005467">
    <property type="entry name" value="His_kinase_dom"/>
</dbReference>
<dbReference type="PANTHER" id="PTHR43547:SF10">
    <property type="entry name" value="SENSOR HISTIDINE KINASE DCUS"/>
    <property type="match status" value="1"/>
</dbReference>
<dbReference type="InterPro" id="IPR000014">
    <property type="entry name" value="PAS"/>
</dbReference>
<dbReference type="InterPro" id="IPR029151">
    <property type="entry name" value="Sensor-like_sf"/>
</dbReference>